<dbReference type="SUPFAM" id="SSF47336">
    <property type="entry name" value="ACP-like"/>
    <property type="match status" value="2"/>
</dbReference>
<dbReference type="SUPFAM" id="SSF52777">
    <property type="entry name" value="CoA-dependent acyltransferases"/>
    <property type="match status" value="7"/>
</dbReference>
<evidence type="ECO:0000256" key="1">
    <source>
        <dbReference type="ARBA" id="ARBA00001957"/>
    </source>
</evidence>
<dbReference type="CDD" id="cd12114">
    <property type="entry name" value="A_NRPS_TlmIV_like"/>
    <property type="match status" value="1"/>
</dbReference>
<organism evidence="6 7">
    <name type="scientific">Sorangium cellulosum</name>
    <name type="common">Polyangium cellulosum</name>
    <dbReference type="NCBI Taxonomy" id="56"/>
    <lineage>
        <taxon>Bacteria</taxon>
        <taxon>Pseudomonadati</taxon>
        <taxon>Myxococcota</taxon>
        <taxon>Polyangia</taxon>
        <taxon>Polyangiales</taxon>
        <taxon>Polyangiaceae</taxon>
        <taxon>Sorangium</taxon>
    </lineage>
</organism>
<dbReference type="Pfam" id="PF13193">
    <property type="entry name" value="AMP-binding_C"/>
    <property type="match status" value="2"/>
</dbReference>
<dbReference type="NCBIfam" id="NF003417">
    <property type="entry name" value="PRK04813.1"/>
    <property type="match status" value="2"/>
</dbReference>
<dbReference type="GO" id="GO:0009366">
    <property type="term" value="C:enterobactin synthetase complex"/>
    <property type="evidence" value="ECO:0007669"/>
    <property type="project" value="TreeGrafter"/>
</dbReference>
<dbReference type="Gene3D" id="1.10.1200.10">
    <property type="entry name" value="ACP-like"/>
    <property type="match status" value="2"/>
</dbReference>
<keyword evidence="4" id="KW-0597">Phosphoprotein</keyword>
<dbReference type="SMART" id="SM00823">
    <property type="entry name" value="PKS_PP"/>
    <property type="match status" value="2"/>
</dbReference>
<dbReference type="GO" id="GO:0047527">
    <property type="term" value="F:2,3-dihydroxybenzoate-serine ligase activity"/>
    <property type="evidence" value="ECO:0007669"/>
    <property type="project" value="TreeGrafter"/>
</dbReference>
<dbReference type="OrthoDB" id="9799237at2"/>
<comment type="cofactor">
    <cofactor evidence="1">
        <name>pantetheine 4'-phosphate</name>
        <dbReference type="ChEBI" id="CHEBI:47942"/>
    </cofactor>
</comment>
<dbReference type="InterPro" id="IPR036736">
    <property type="entry name" value="ACP-like_sf"/>
</dbReference>
<dbReference type="Gene3D" id="3.40.50.980">
    <property type="match status" value="4"/>
</dbReference>
<dbReference type="Gene3D" id="3.30.300.30">
    <property type="match status" value="2"/>
</dbReference>
<dbReference type="Pfam" id="PF00550">
    <property type="entry name" value="PP-binding"/>
    <property type="match status" value="2"/>
</dbReference>
<dbReference type="FunFam" id="3.40.50.980:FF:000001">
    <property type="entry name" value="Non-ribosomal peptide synthetase"/>
    <property type="match status" value="2"/>
</dbReference>
<dbReference type="GO" id="GO:0005829">
    <property type="term" value="C:cytosol"/>
    <property type="evidence" value="ECO:0007669"/>
    <property type="project" value="TreeGrafter"/>
</dbReference>
<evidence type="ECO:0000313" key="6">
    <source>
        <dbReference type="EMBL" id="KYF68257.1"/>
    </source>
</evidence>
<dbReference type="InterPro" id="IPR010071">
    <property type="entry name" value="AA_adenyl_dom"/>
</dbReference>
<dbReference type="FunFam" id="3.30.300.30:FF:000010">
    <property type="entry name" value="Enterobactin synthetase component F"/>
    <property type="match status" value="1"/>
</dbReference>
<dbReference type="InterPro" id="IPR001242">
    <property type="entry name" value="Condensation_dom"/>
</dbReference>
<sequence>MSELQQRIKGLSSEELKALVAKLKGQRPSGGAAAGPQRTGTRSRFPLSFAQQRLWFLYRYEPDSPAYNLHGAARLRGSLDVAALERAISLLAERHEILRTRFGEETEDAYQEVLPASGVAVAVTDLSTTAPAARERELALRCAEIAHAPFALDRGDLLRAALFRLTAQEHVLLLATHHIASDHWTWGVLLRDLATLYNELVAGRAPRLPELPVRYGDYAVWQRGQWSQERLQRELAYWKERLRGAPVLVELPLDRPRPASQAHRGAKASLTLSPRLSAEVKALCQREGVTLFMTLLAAYQILLCRVTQKLDVVVGSPVAGRTRRDIEPLAGMFVNNLALRADLSDNPGFVELLRRTKRDVLDAFAHDELPFELLVEALQPERSTSHAALFQTLFILQSAAADLPVFTGLTLEPVEVPVMTSKYDWTVEAWDRPQGIRLDLEYDTDLFRRETVDRMLRSYEALLRAAATRPDTRVLDLPVVHEDDALLLERWNRTERPFAEDLCVHQLFERQAQRHPERVALALGDDEITYGELDRASARLARRLRAMGVGPDVPVAICMERSLDLVIGLLAILRSGGAYVPLDPALPGERIGYILRDLGTAVLLTQRALRPSPAGEPQRTVLFEDLTAEAGLAEEPLVAPPCSRDLAYIIYTSGSTGHPKGVQVEHRSVVNFLEAMRDRPGLDAGDVMLSVTTASFDIFVLELFLPLSVGARTVLVSAAEARDGTALLRALESSGATVMQATPSTWRLLLAAGWTGSPHLRALSGGEALPPDLARELGVRAGCLWNLYGPTETTVWSAAARVDDPDRITLGSPIANTRIYILDERREPLPIGVAGELYIGGAGLARGYHGRPDLTRERFVDDPFSAAPGARMYRTGDLARIAQDGLLEFLGRIDHQVKIRGFRIELGEIEATVARHPGVRECVCAAHRDPVGESVLVAYYVPAAEPVSPDALRAHARAFLPEAMLPARFIELPRLPQTPNGKIDRKALPGPDALERAPARDRQVPATETERLVAAVWEELLGRAPGRTDNFFELGGHSLLAMRVVSRIRERAGAEVPLRWLFDTPVLADLARRIDEIARPSTRPALRRRDPGAVIPLSYAQTRLWFLDRLAPGTGAYNVGGAAEIAGPLCVRSLERALHAVIERHEALRTVFRVVDGAPVQIVQPSAQLDFEEIDNRRPALAPDAREATALARLRRMAGRPFDLARGPLVRAELAQIDDERYLFAFAMHHIVTDGWSHEIFVRELAAAYEAISTGERPRWGALPVQHGDHAVHERRCWDEATRSEDIAFWKAELAGASQTLDLPTDHPRPAEKQVQGARHHFRFSRALTEAVEGLGRERGVTPFMVLMGGFLALLHRLSGQADLLVGTPIAGRDHRELEGVIGCFVNTLVFRGDLGDDPPFGELLARVRSTAVRVFAHADIPFERLVNAVRPERDLGRTPLFQVMFAFQPKVPAPIALGRARVTPIDLDPGTSQYDITLSMQHDGATLSGHIEYDTALFCEATIARHAELLQRLLAEAAREPEKRVSALLGGDALGPATAAAARRALSAPALPFVRSAPAGEPPRLVRRARRVDAGLLRRIEARAALLGVSPGAAVVVAFAQAVAAWSTSPLVIVVGAPGEPADGVLSVSIGAGSGGIEVSRGGEAPFVDLARSFDEAVARVAPGTRAPDEGARHPGATAVRLHVAAPFRSERGGQGTQAACIEHEIRQDEGGFALSSGAADDLFPEGLAVDLLEAYEALLGRLSRDDASWTRAATIELPERQRAVRARVNDTTREVSSDLLHSGFMRQAALRPSAPAVISPERTLTYGELDRQSSALARRLRALGARPNALVAVATAKGWAQIVAILAALKSGAAYLPVDPEWPIERIRTTLEQGQVEIVLTQARLASSLAWPEALRLIAVDDDGAFASEDDSPVAAVQGPDDLAYVLFTSGSTGKPKGVALDHRGPLNTILEINERFHVSSSDRALALSAVHFDLSVYDVFGLLGAGGALVIPSPQGARDPAHWRHLIETHQITGWNSVPALMQMFIEHLGGGPPACPSLRWVILSGDWIPVSLPDQIRRACPGARVIGAGGPTETSIWSIFYPIGEVDPTWKSIPYGKPLRNQRVHVLDERMQPCPDWVVGRMYVGGICLARGYHRDPEQTAERFLEHPETGERLYWTGDLGRFLPDGNIELIGREDFQVKIQGNRIELGEIEAALAQHPEVRQAVVCVDTTPSGTRRLVACYVAERGAALEPRVLEEVVAARLPLYMVPGAWVALERMPLTANGKVDRRAVLDLALQHRPGASAAYRAPSSEAERRMAALWAGVLKLDRVGVDDNFFALGGDSLLGIALVERAREAGLDMTPRQLFQHQTIARLVTARASLDRAEGDVEREIGEQPLTALQRWYLEQAHERTRPARWNVNLLLEAVAPLDLDRLARASLILVNRHEALRARFERAPSGFRQVIDGPWTEAPFACVDLSRVPEDQRPAELERHCDRMQDEYELERGRLFRIVFFRWDEQGRGRLWLNAHHLVVDWISMMIAALDLQSIYHQLAHQLATTAAPRLPPRGASPGRWTRALERWVNDEVLPNERAYWLSLPWDEIDLLPADHPATRHLYTVASVRDHWASLPEQESQVILRDLPARFGVSTENALVAAVLRGVTAWTGRSLQDIMVLNSGRDLMPHRAELDASRTVGWLSAERVLVLRRPSQEEPLAALLDVSRQIDRIPNGGHGYNLLKYLGGDARLSAELGRLRKRPGILFNYQGRVEPPAQGSILRVANESTGYDEAATNLRFNLFECHVLVRGEALTFRWRYSANVHAPATAQRVAGDVIDDLRAIARACR</sequence>
<evidence type="ECO:0000256" key="4">
    <source>
        <dbReference type="ARBA" id="ARBA00022553"/>
    </source>
</evidence>
<evidence type="ECO:0000256" key="2">
    <source>
        <dbReference type="ARBA" id="ARBA00006432"/>
    </source>
</evidence>
<dbReference type="CDD" id="cd19531">
    <property type="entry name" value="LCL_NRPS-like"/>
    <property type="match status" value="2"/>
</dbReference>
<dbReference type="GO" id="GO:0043041">
    <property type="term" value="P:amino acid activation for nonribosomal peptide biosynthetic process"/>
    <property type="evidence" value="ECO:0007669"/>
    <property type="project" value="TreeGrafter"/>
</dbReference>
<dbReference type="PANTHER" id="PTHR45527:SF1">
    <property type="entry name" value="FATTY ACID SYNTHASE"/>
    <property type="match status" value="1"/>
</dbReference>
<dbReference type="Gene3D" id="2.30.38.10">
    <property type="entry name" value="Luciferase, Domain 3"/>
    <property type="match status" value="2"/>
</dbReference>
<accession>A0A150QJT0</accession>
<dbReference type="InterPro" id="IPR000873">
    <property type="entry name" value="AMP-dep_synth/lig_dom"/>
</dbReference>
<proteinExistence type="inferred from homology"/>
<gene>
    <name evidence="6" type="ORF">BE15_19090</name>
</gene>
<dbReference type="FunFam" id="2.30.38.10:FF:000001">
    <property type="entry name" value="Non-ribosomal peptide synthetase PvdI"/>
    <property type="match status" value="1"/>
</dbReference>
<evidence type="ECO:0000256" key="3">
    <source>
        <dbReference type="ARBA" id="ARBA00022450"/>
    </source>
</evidence>
<dbReference type="PANTHER" id="PTHR45527">
    <property type="entry name" value="NONRIBOSOMAL PEPTIDE SYNTHETASE"/>
    <property type="match status" value="1"/>
</dbReference>
<dbReference type="Proteomes" id="UP000075260">
    <property type="component" value="Unassembled WGS sequence"/>
</dbReference>
<dbReference type="Pfam" id="PF00668">
    <property type="entry name" value="Condensation"/>
    <property type="match status" value="3"/>
</dbReference>
<dbReference type="GO" id="GO:0009239">
    <property type="term" value="P:enterobactin biosynthetic process"/>
    <property type="evidence" value="ECO:0007669"/>
    <property type="project" value="TreeGrafter"/>
</dbReference>
<evidence type="ECO:0000313" key="7">
    <source>
        <dbReference type="Proteomes" id="UP000075260"/>
    </source>
</evidence>
<dbReference type="EMBL" id="JEMA01000582">
    <property type="protein sequence ID" value="KYF68257.1"/>
    <property type="molecule type" value="Genomic_DNA"/>
</dbReference>
<dbReference type="FunFam" id="3.30.300.30:FF:000015">
    <property type="entry name" value="Nonribosomal peptide synthase SidD"/>
    <property type="match status" value="1"/>
</dbReference>
<dbReference type="InterPro" id="IPR025110">
    <property type="entry name" value="AMP-bd_C"/>
</dbReference>
<dbReference type="SUPFAM" id="SSF56801">
    <property type="entry name" value="Acetyl-CoA synthetase-like"/>
    <property type="match status" value="2"/>
</dbReference>
<dbReference type="InterPro" id="IPR020845">
    <property type="entry name" value="AMP-binding_CS"/>
</dbReference>
<dbReference type="FunFam" id="3.40.50.12780:FF:000012">
    <property type="entry name" value="Non-ribosomal peptide synthetase"/>
    <property type="match status" value="2"/>
</dbReference>
<dbReference type="InterPro" id="IPR009081">
    <property type="entry name" value="PP-bd_ACP"/>
</dbReference>
<dbReference type="RefSeq" id="WP_061609229.1">
    <property type="nucleotide sequence ID" value="NZ_JEMA01000582.1"/>
</dbReference>
<dbReference type="Gene3D" id="3.30.559.10">
    <property type="entry name" value="Chloramphenicol acetyltransferase-like domain"/>
    <property type="match status" value="3"/>
</dbReference>
<dbReference type="NCBIfam" id="TIGR01733">
    <property type="entry name" value="AA-adenyl-dom"/>
    <property type="match status" value="2"/>
</dbReference>
<dbReference type="InterPro" id="IPR023213">
    <property type="entry name" value="CAT-like_dom_sf"/>
</dbReference>
<name>A0A150QJT0_SORCE</name>
<dbReference type="PROSITE" id="PS00455">
    <property type="entry name" value="AMP_BINDING"/>
    <property type="match status" value="2"/>
</dbReference>
<keyword evidence="3" id="KW-0596">Phosphopantetheine</keyword>
<dbReference type="InterPro" id="IPR020806">
    <property type="entry name" value="PKS_PP-bd"/>
</dbReference>
<dbReference type="PROSITE" id="PS00012">
    <property type="entry name" value="PHOSPHOPANTETHEINE"/>
    <property type="match status" value="2"/>
</dbReference>
<dbReference type="FunFam" id="1.10.1200.10:FF:000005">
    <property type="entry name" value="Nonribosomal peptide synthetase 1"/>
    <property type="match status" value="1"/>
</dbReference>
<feature type="domain" description="Carrier" evidence="5">
    <location>
        <begin position="1004"/>
        <end position="1078"/>
    </location>
</feature>
<dbReference type="PROSITE" id="PS50075">
    <property type="entry name" value="CARRIER"/>
    <property type="match status" value="2"/>
</dbReference>
<dbReference type="CDD" id="cd12116">
    <property type="entry name" value="A_NRPS_Ta1_like"/>
    <property type="match status" value="1"/>
</dbReference>
<dbReference type="GO" id="GO:0072330">
    <property type="term" value="P:monocarboxylic acid biosynthetic process"/>
    <property type="evidence" value="ECO:0007669"/>
    <property type="project" value="UniProtKB-ARBA"/>
</dbReference>
<protein>
    <recommendedName>
        <fullName evidence="5">Carrier domain-containing protein</fullName>
    </recommendedName>
</protein>
<dbReference type="Pfam" id="PF00501">
    <property type="entry name" value="AMP-binding"/>
    <property type="match status" value="2"/>
</dbReference>
<dbReference type="GO" id="GO:0031177">
    <property type="term" value="F:phosphopantetheine binding"/>
    <property type="evidence" value="ECO:0007669"/>
    <property type="project" value="InterPro"/>
</dbReference>
<comment type="similarity">
    <text evidence="2">Belongs to the ATP-dependent AMP-binding enzyme family.</text>
</comment>
<comment type="caution">
    <text evidence="6">The sequence shown here is derived from an EMBL/GenBank/DDBJ whole genome shotgun (WGS) entry which is preliminary data.</text>
</comment>
<dbReference type="InterPro" id="IPR006162">
    <property type="entry name" value="Ppantetheine_attach_site"/>
</dbReference>
<feature type="domain" description="Carrier" evidence="5">
    <location>
        <begin position="2292"/>
        <end position="2366"/>
    </location>
</feature>
<dbReference type="FunFam" id="1.10.1200.10:FF:000016">
    <property type="entry name" value="Non-ribosomal peptide synthase"/>
    <property type="match status" value="1"/>
</dbReference>
<evidence type="ECO:0000259" key="5">
    <source>
        <dbReference type="PROSITE" id="PS50075"/>
    </source>
</evidence>
<reference evidence="6 7" key="1">
    <citation type="submission" date="2014-02" db="EMBL/GenBank/DDBJ databases">
        <title>The small core and large imbalanced accessory genome model reveals a collaborative survival strategy of Sorangium cellulosum strains in nature.</title>
        <authorList>
            <person name="Han K."/>
            <person name="Peng R."/>
            <person name="Blom J."/>
            <person name="Li Y.-Z."/>
        </authorList>
    </citation>
    <scope>NUCLEOTIDE SEQUENCE [LARGE SCALE GENOMIC DNA]</scope>
    <source>
        <strain evidence="6 7">So0008-312</strain>
    </source>
</reference>
<dbReference type="InterPro" id="IPR045851">
    <property type="entry name" value="AMP-bd_C_sf"/>
</dbReference>
<dbReference type="Gene3D" id="3.30.559.30">
    <property type="entry name" value="Nonribosomal peptide synthetase, condensation domain"/>
    <property type="match status" value="3"/>
</dbReference>